<evidence type="ECO:0000313" key="10">
    <source>
        <dbReference type="Proteomes" id="UP001652623"/>
    </source>
</evidence>
<dbReference type="InterPro" id="IPR032675">
    <property type="entry name" value="LRR_dom_sf"/>
</dbReference>
<feature type="coiled-coil region" evidence="5">
    <location>
        <begin position="21"/>
        <end position="55"/>
    </location>
</feature>
<evidence type="ECO:0000256" key="5">
    <source>
        <dbReference type="SAM" id="Coils"/>
    </source>
</evidence>
<dbReference type="RefSeq" id="XP_048327902.2">
    <property type="nucleotide sequence ID" value="XM_048471945.2"/>
</dbReference>
<evidence type="ECO:0000259" key="7">
    <source>
        <dbReference type="Pfam" id="PF18052"/>
    </source>
</evidence>
<evidence type="ECO:0000259" key="6">
    <source>
        <dbReference type="Pfam" id="PF00931"/>
    </source>
</evidence>
<dbReference type="InterPro" id="IPR055414">
    <property type="entry name" value="LRR_R13L4/SHOC2-like"/>
</dbReference>
<evidence type="ECO:0000259" key="8">
    <source>
        <dbReference type="Pfam" id="PF23559"/>
    </source>
</evidence>
<keyword evidence="3" id="KW-0611">Plant defense</keyword>
<dbReference type="InterPro" id="IPR036388">
    <property type="entry name" value="WH-like_DNA-bd_sf"/>
</dbReference>
<dbReference type="InterPro" id="IPR041118">
    <property type="entry name" value="Rx_N"/>
</dbReference>
<dbReference type="Pfam" id="PF23559">
    <property type="entry name" value="WHD_DRP"/>
    <property type="match status" value="1"/>
</dbReference>
<dbReference type="Gene3D" id="3.80.10.10">
    <property type="entry name" value="Ribonuclease Inhibitor"/>
    <property type="match status" value="1"/>
</dbReference>
<evidence type="ECO:0000256" key="1">
    <source>
        <dbReference type="ARBA" id="ARBA00022737"/>
    </source>
</evidence>
<evidence type="ECO:0000256" key="3">
    <source>
        <dbReference type="ARBA" id="ARBA00022821"/>
    </source>
</evidence>
<dbReference type="Gene3D" id="1.10.8.430">
    <property type="entry name" value="Helical domain of apoptotic protease-activating factors"/>
    <property type="match status" value="1"/>
</dbReference>
<reference evidence="11 12" key="1">
    <citation type="submission" date="2025-05" db="UniProtKB">
        <authorList>
            <consortium name="RefSeq"/>
        </authorList>
    </citation>
    <scope>IDENTIFICATION</scope>
    <source>
        <tissue evidence="11 12">Seedling</tissue>
    </source>
</reference>
<dbReference type="InterPro" id="IPR027417">
    <property type="entry name" value="P-loop_NTPase"/>
</dbReference>
<feature type="domain" description="Disease resistance R13L4/SHOC-2-like LRR" evidence="9">
    <location>
        <begin position="611"/>
        <end position="924"/>
    </location>
</feature>
<evidence type="ECO:0000256" key="4">
    <source>
        <dbReference type="ARBA" id="ARBA00022840"/>
    </source>
</evidence>
<protein>
    <submittedName>
        <fullName evidence="11 12">Disease resistance protein RGA2 isoform X1</fullName>
    </submittedName>
</protein>
<dbReference type="PANTHER" id="PTHR36766">
    <property type="entry name" value="PLANT BROAD-SPECTRUM MILDEW RESISTANCE PROTEIN RPW8"/>
    <property type="match status" value="1"/>
</dbReference>
<dbReference type="Proteomes" id="UP001652623">
    <property type="component" value="Chromosome 4"/>
</dbReference>
<dbReference type="Pfam" id="PF18052">
    <property type="entry name" value="Rx_N"/>
    <property type="match status" value="1"/>
</dbReference>
<dbReference type="InterPro" id="IPR058922">
    <property type="entry name" value="WHD_DRP"/>
</dbReference>
<evidence type="ECO:0000313" key="12">
    <source>
        <dbReference type="RefSeq" id="XP_048327902.2"/>
    </source>
</evidence>
<dbReference type="RefSeq" id="XP_048327901.2">
    <property type="nucleotide sequence ID" value="XM_048471944.2"/>
</dbReference>
<dbReference type="Pfam" id="PF23598">
    <property type="entry name" value="LRR_14"/>
    <property type="match status" value="1"/>
</dbReference>
<dbReference type="Gene3D" id="1.20.5.4130">
    <property type="match status" value="1"/>
</dbReference>
<keyword evidence="2" id="KW-0547">Nucleotide-binding</keyword>
<dbReference type="SUPFAM" id="SSF52058">
    <property type="entry name" value="L domain-like"/>
    <property type="match status" value="1"/>
</dbReference>
<dbReference type="SUPFAM" id="SSF52540">
    <property type="entry name" value="P-loop containing nucleoside triphosphate hydrolases"/>
    <property type="match status" value="1"/>
</dbReference>
<dbReference type="Gene3D" id="3.40.50.300">
    <property type="entry name" value="P-loop containing nucleotide triphosphate hydrolases"/>
    <property type="match status" value="1"/>
</dbReference>
<keyword evidence="5" id="KW-0175">Coiled coil</keyword>
<gene>
    <name evidence="11 12" type="primary">LOC107416728</name>
</gene>
<dbReference type="InterPro" id="IPR002182">
    <property type="entry name" value="NB-ARC"/>
</dbReference>
<dbReference type="GeneID" id="107416728"/>
<keyword evidence="4" id="KW-0067">ATP-binding</keyword>
<feature type="domain" description="Disease resistance N-terminal" evidence="7">
    <location>
        <begin position="9"/>
        <end position="98"/>
    </location>
</feature>
<dbReference type="Gene3D" id="1.10.10.10">
    <property type="entry name" value="Winged helix-like DNA-binding domain superfamily/Winged helix DNA-binding domain"/>
    <property type="match status" value="1"/>
</dbReference>
<organism evidence="10 11">
    <name type="scientific">Ziziphus jujuba</name>
    <name type="common">Chinese jujube</name>
    <name type="synonym">Ziziphus sativa</name>
    <dbReference type="NCBI Taxonomy" id="326968"/>
    <lineage>
        <taxon>Eukaryota</taxon>
        <taxon>Viridiplantae</taxon>
        <taxon>Streptophyta</taxon>
        <taxon>Embryophyta</taxon>
        <taxon>Tracheophyta</taxon>
        <taxon>Spermatophyta</taxon>
        <taxon>Magnoliopsida</taxon>
        <taxon>eudicotyledons</taxon>
        <taxon>Gunneridae</taxon>
        <taxon>Pentapetalae</taxon>
        <taxon>rosids</taxon>
        <taxon>fabids</taxon>
        <taxon>Rosales</taxon>
        <taxon>Rhamnaceae</taxon>
        <taxon>Paliureae</taxon>
        <taxon>Ziziphus</taxon>
    </lineage>
</organism>
<accession>A0ABM3IGP1</accession>
<dbReference type="PANTHER" id="PTHR36766:SF45">
    <property type="entry name" value="NB-ARC DOMAIN-CONTAINING PROTEIN"/>
    <property type="match status" value="1"/>
</dbReference>
<sequence length="1012" mass="117031">MAEALLSAVLGQLLSITTEFTEQELRQVKNVEKRVSNLKEKLKDIKLVLEDAESKQLDNPSVRRWLGKLKDVSYAINDVLDDWSQEIRKSQIPNHVEEEEGDHHQKADPVSNKMMMMKKKVCFPSLSCCFCLNQLKQVCVHRKIAHRSKELNETLDEIAKEKDAYSLEKTNNASPKERRETTSFVNVSDVDGRDEDKEKVINKLLSDESSDKVPVIIPIVGMGGLGKTTLAQLVFNHEKIEAHFNERIWVCVSDPFDEVRIVRAILESLKHGHRDLDTLQALSDRIRESIEGKKFLLVLDDVWSDDRKIWEKLIQPLRCGAVGSRVLVTTRKTEVAHMMGVTSSQIIYLAQLSEDHCWKIIKRLAFEGKNGEELKQQLEEVGKKIAKKCKGLPLVAKTLGGLLFSKETLRAWEDVLSSKLWELQDEQSKTFAPFFLSYNDLSPRQKRCFSYCSVFPKDFEIDRSNLIEMWMSQGYLNGSRQDMEKEGEKCFEILTMRSFFQDFDRDVDGNIYSCKMHDILHDFSQFLTKNECSAMKVDMEDIEPLNVEKVRHFTLQTPKQGRAKFPTSTFHQNNLHTLFLICSDYGLDDDDDDDVDDYDMLVFLRICCNQKHLRTLYLENFTITKVPRQLGQLIHLRYLNLSDSYGLEELPDEVCDLCNLQTLRIRDCQHLQRLPKGMGKLVNLRHLYCFGCRNLKGLPKGIGRLTELRILDNMIIPENNEAYLSLGDLKKLNHLQSHQTDFGIYNCHNLISMGENKERVLMNWKYLAVLRLSFKRWDREICEDEFGILESLQPHQGLKRLSIFFYRGTNLCPEWMVSLVHLKILSFYSCPYVETLPPLGSLPSLEELCVYECDKVRKIGVEFLGNIKHNNNNNNNNVSFPKLKLLDFLGMENWEEWEGNIETTEHTDDAAGGAFIMPRLDSLEINYCPMLKSLPEYLKLIPLKKLSIAGFDMLLQSLAQSEKEWLKISHIPNIVINGIFAIRRDGKWNYDELARFGVPRAFVHDGNDEDPF</sequence>
<keyword evidence="10" id="KW-1185">Reference proteome</keyword>
<feature type="domain" description="NB-ARC" evidence="6">
    <location>
        <begin position="194"/>
        <end position="369"/>
    </location>
</feature>
<evidence type="ECO:0000259" key="9">
    <source>
        <dbReference type="Pfam" id="PF23598"/>
    </source>
</evidence>
<dbReference type="Pfam" id="PF00931">
    <property type="entry name" value="NB-ARC"/>
    <property type="match status" value="1"/>
</dbReference>
<dbReference type="PRINTS" id="PR00364">
    <property type="entry name" value="DISEASERSIST"/>
</dbReference>
<feature type="domain" description="Disease resistance protein winged helix" evidence="8">
    <location>
        <begin position="454"/>
        <end position="523"/>
    </location>
</feature>
<evidence type="ECO:0000313" key="11">
    <source>
        <dbReference type="RefSeq" id="XP_048327901.2"/>
    </source>
</evidence>
<proteinExistence type="predicted"/>
<name>A0ABM3IGP1_ZIZJJ</name>
<evidence type="ECO:0000256" key="2">
    <source>
        <dbReference type="ARBA" id="ARBA00022741"/>
    </source>
</evidence>
<dbReference type="InterPro" id="IPR042197">
    <property type="entry name" value="Apaf_helical"/>
</dbReference>
<keyword evidence="1" id="KW-0677">Repeat</keyword>